<accession>A0A4P8XTA9</accession>
<gene>
    <name evidence="2" type="ORF">E5Z56_01965</name>
</gene>
<dbReference type="RefSeq" id="WP_138156294.1">
    <property type="nucleotide sequence ID" value="NZ_CP039381.1"/>
</dbReference>
<sequence length="183" mass="21143">MKKDILAIFAGIIVVIILIMGTDFQSVDEYYLTHVDDIKPDSKTVTMTIECKTVFDNKDKLDPNLEKYIPKDGYILKKTKFVLNPKDTVFDILDRVTRYKKIQMEYQGADLNKYGSAYIEGINYLYEYSCGELSGWMYKVNNKFPKYGCSNYNLKDGDDIVWSYTCDLGRDVGCDFVEENNGK</sequence>
<dbReference type="Proteomes" id="UP000301475">
    <property type="component" value="Chromosome"/>
</dbReference>
<evidence type="ECO:0000313" key="2">
    <source>
        <dbReference type="EMBL" id="QCT06206.1"/>
    </source>
</evidence>
<dbReference type="EMBL" id="CP039381">
    <property type="protein sequence ID" value="QCT06206.1"/>
    <property type="molecule type" value="Genomic_DNA"/>
</dbReference>
<dbReference type="OrthoDB" id="2356646at2"/>
<feature type="domain" description="Transcobalamin-like C-terminal" evidence="1">
    <location>
        <begin position="87"/>
        <end position="165"/>
    </location>
</feature>
<dbReference type="AlphaFoldDB" id="A0A4P8XTA9"/>
<organism evidence="2 3">
    <name type="scientific">Ruminococcus bovis</name>
    <dbReference type="NCBI Taxonomy" id="2564099"/>
    <lineage>
        <taxon>Bacteria</taxon>
        <taxon>Bacillati</taxon>
        <taxon>Bacillota</taxon>
        <taxon>Clostridia</taxon>
        <taxon>Eubacteriales</taxon>
        <taxon>Oscillospiraceae</taxon>
        <taxon>Ruminococcus</taxon>
    </lineage>
</organism>
<evidence type="ECO:0000313" key="3">
    <source>
        <dbReference type="Proteomes" id="UP000301475"/>
    </source>
</evidence>
<evidence type="ECO:0000259" key="1">
    <source>
        <dbReference type="Pfam" id="PF14478"/>
    </source>
</evidence>
<reference evidence="2 3" key="1">
    <citation type="submission" date="2019-04" db="EMBL/GenBank/DDBJ databases">
        <authorList>
            <person name="Embree M."/>
            <person name="Gaffney J.R."/>
        </authorList>
    </citation>
    <scope>NUCLEOTIDE SEQUENCE [LARGE SCALE GENOMIC DNA]</scope>
    <source>
        <strain evidence="2 3">JE7A12</strain>
    </source>
</reference>
<protein>
    <submittedName>
        <fullName evidence="2">DUF4430 domain-containing protein</fullName>
    </submittedName>
</protein>
<proteinExistence type="predicted"/>
<dbReference type="InterPro" id="IPR027954">
    <property type="entry name" value="Transcobalamin-like_C"/>
</dbReference>
<dbReference type="KEGG" id="ruj:E5Z56_01965"/>
<dbReference type="Gene3D" id="2.170.130.30">
    <property type="match status" value="1"/>
</dbReference>
<dbReference type="Pfam" id="PF14478">
    <property type="entry name" value="DUF4430"/>
    <property type="match status" value="1"/>
</dbReference>
<keyword evidence="3" id="KW-1185">Reference proteome</keyword>
<name>A0A4P8XTA9_9FIRM</name>